<protein>
    <submittedName>
        <fullName evidence="2">Uncharacterized protein</fullName>
    </submittedName>
</protein>
<evidence type="ECO:0000313" key="2">
    <source>
        <dbReference type="EMBL" id="RDY23325.1"/>
    </source>
</evidence>
<accession>A0A371IS82</accession>
<feature type="transmembrane region" description="Helical" evidence="1">
    <location>
        <begin position="223"/>
        <end position="244"/>
    </location>
</feature>
<keyword evidence="3" id="KW-1185">Reference proteome</keyword>
<evidence type="ECO:0000313" key="3">
    <source>
        <dbReference type="Proteomes" id="UP000243494"/>
    </source>
</evidence>
<organism evidence="2 3">
    <name type="scientific">Romboutsia maritimum</name>
    <dbReference type="NCBI Taxonomy" id="2020948"/>
    <lineage>
        <taxon>Bacteria</taxon>
        <taxon>Bacillati</taxon>
        <taxon>Bacillota</taxon>
        <taxon>Clostridia</taxon>
        <taxon>Peptostreptococcales</taxon>
        <taxon>Peptostreptococcaceae</taxon>
        <taxon>Romboutsia</taxon>
    </lineage>
</organism>
<proteinExistence type="predicted"/>
<evidence type="ECO:0000256" key="1">
    <source>
        <dbReference type="SAM" id="Phobius"/>
    </source>
</evidence>
<keyword evidence="1" id="KW-0812">Transmembrane</keyword>
<keyword evidence="1" id="KW-0472">Membrane</keyword>
<keyword evidence="1" id="KW-1133">Transmembrane helix</keyword>
<dbReference type="Proteomes" id="UP000243494">
    <property type="component" value="Unassembled WGS sequence"/>
</dbReference>
<feature type="transmembrane region" description="Helical" evidence="1">
    <location>
        <begin position="150"/>
        <end position="174"/>
    </location>
</feature>
<reference evidence="2 3" key="1">
    <citation type="journal article" date="2017" name="Genome Announc.">
        <title>Draft Genome Sequence of Romboutsia maritimum sp. nov. Strain CCRI-22766(T), Isolated from Coastal Estuarine Mud.</title>
        <authorList>
            <person name="Maheux A.F."/>
            <person name="Boudreau D.K."/>
            <person name="Berube E."/>
            <person name="Boissinot M."/>
            <person name="Raymond F."/>
            <person name="Brodeur S."/>
            <person name="Corbeil J."/>
            <person name="Brightwell G."/>
            <person name="Broda D."/>
            <person name="Omar R.F."/>
            <person name="Bergeron M.G."/>
        </authorList>
    </citation>
    <scope>NUCLEOTIDE SEQUENCE [LARGE SCALE GENOMIC DNA]</scope>
    <source>
        <strain evidence="2 3">CCRI-22766</strain>
    </source>
</reference>
<feature type="transmembrane region" description="Helical" evidence="1">
    <location>
        <begin position="93"/>
        <end position="122"/>
    </location>
</feature>
<dbReference type="OrthoDB" id="1976445at2"/>
<feature type="transmembrane region" description="Helical" evidence="1">
    <location>
        <begin position="12"/>
        <end position="33"/>
    </location>
</feature>
<gene>
    <name evidence="2" type="ORF">CHF27_008745</name>
</gene>
<sequence length="254" mass="29646">MVNLIKLEIKKVLKPVIATLIITTILFLAIVINMGNYYYVQNNFEFWKVSIDYIAIIFPILVVCPTCWVMYYERKNNFLLYTFPRVSKKDYILSKWIVCILSAFLIIFIPMLIGGLVSLSFLHNIHPPASYEPPFYTNLFMPDFLINHTYLYVFIHCLWDGFLAMIVATIGFVLSLYLDNIFVILTGPFIYVILDNFTMATLGFHKQRLIASFYINCMTDTNIFNLLVGPNIALLFIIVFLIIFKFKKIKVYNL</sequence>
<feature type="transmembrane region" description="Helical" evidence="1">
    <location>
        <begin position="53"/>
        <end position="72"/>
    </location>
</feature>
<feature type="transmembrane region" description="Helical" evidence="1">
    <location>
        <begin position="181"/>
        <end position="203"/>
    </location>
</feature>
<dbReference type="AlphaFoldDB" id="A0A371IS82"/>
<comment type="caution">
    <text evidence="2">The sequence shown here is derived from an EMBL/GenBank/DDBJ whole genome shotgun (WGS) entry which is preliminary data.</text>
</comment>
<dbReference type="EMBL" id="NOJZ02000014">
    <property type="protein sequence ID" value="RDY23325.1"/>
    <property type="molecule type" value="Genomic_DNA"/>
</dbReference>
<dbReference type="RefSeq" id="WP_095406886.1">
    <property type="nucleotide sequence ID" value="NZ_NOJZ02000014.1"/>
</dbReference>
<name>A0A371IS82_9FIRM</name>